<evidence type="ECO:0000313" key="2">
    <source>
        <dbReference type="EMBL" id="TNN83351.1"/>
    </source>
</evidence>
<evidence type="ECO:0000313" key="3">
    <source>
        <dbReference type="Proteomes" id="UP000314294"/>
    </source>
</evidence>
<dbReference type="AlphaFoldDB" id="A0A4Z2J089"/>
<keyword evidence="3" id="KW-1185">Reference proteome</keyword>
<proteinExistence type="predicted"/>
<gene>
    <name evidence="2" type="ORF">EYF80_006332</name>
</gene>
<accession>A0A4Z2J089</accession>
<dbReference type="Proteomes" id="UP000314294">
    <property type="component" value="Unassembled WGS sequence"/>
</dbReference>
<evidence type="ECO:0000256" key="1">
    <source>
        <dbReference type="SAM" id="MobiDB-lite"/>
    </source>
</evidence>
<reference evidence="2 3" key="1">
    <citation type="submission" date="2019-03" db="EMBL/GenBank/DDBJ databases">
        <title>First draft genome of Liparis tanakae, snailfish: a comprehensive survey of snailfish specific genes.</title>
        <authorList>
            <person name="Kim W."/>
            <person name="Song I."/>
            <person name="Jeong J.-H."/>
            <person name="Kim D."/>
            <person name="Kim S."/>
            <person name="Ryu S."/>
            <person name="Song J.Y."/>
            <person name="Lee S.K."/>
        </authorList>
    </citation>
    <scope>NUCLEOTIDE SEQUENCE [LARGE SCALE GENOMIC DNA]</scope>
    <source>
        <tissue evidence="2">Muscle</tissue>
    </source>
</reference>
<feature type="region of interest" description="Disordered" evidence="1">
    <location>
        <begin position="1"/>
        <end position="33"/>
    </location>
</feature>
<sequence>MLELGRRRNGLGALVSQDELTGGNGASGEQKSCRDVQTINNEKRLLRGETVDCLRNNMPRNIEASAVNAAAERPHDDD</sequence>
<comment type="caution">
    <text evidence="2">The sequence shown here is derived from an EMBL/GenBank/DDBJ whole genome shotgun (WGS) entry which is preliminary data.</text>
</comment>
<organism evidence="2 3">
    <name type="scientific">Liparis tanakae</name>
    <name type="common">Tanaka's snailfish</name>
    <dbReference type="NCBI Taxonomy" id="230148"/>
    <lineage>
        <taxon>Eukaryota</taxon>
        <taxon>Metazoa</taxon>
        <taxon>Chordata</taxon>
        <taxon>Craniata</taxon>
        <taxon>Vertebrata</taxon>
        <taxon>Euteleostomi</taxon>
        <taxon>Actinopterygii</taxon>
        <taxon>Neopterygii</taxon>
        <taxon>Teleostei</taxon>
        <taxon>Neoteleostei</taxon>
        <taxon>Acanthomorphata</taxon>
        <taxon>Eupercaria</taxon>
        <taxon>Perciformes</taxon>
        <taxon>Cottioidei</taxon>
        <taxon>Cottales</taxon>
        <taxon>Liparidae</taxon>
        <taxon>Liparis</taxon>
    </lineage>
</organism>
<protein>
    <submittedName>
        <fullName evidence="2">Uncharacterized protein</fullName>
    </submittedName>
</protein>
<dbReference type="EMBL" id="SRLO01000033">
    <property type="protein sequence ID" value="TNN83351.1"/>
    <property type="molecule type" value="Genomic_DNA"/>
</dbReference>
<name>A0A4Z2J089_9TELE</name>